<keyword evidence="3" id="KW-1003">Cell membrane</keyword>
<evidence type="ECO:0000256" key="5">
    <source>
        <dbReference type="ARBA" id="ARBA00022692"/>
    </source>
</evidence>
<feature type="transmembrane region" description="Helical" evidence="8">
    <location>
        <begin position="100"/>
        <end position="120"/>
    </location>
</feature>
<protein>
    <submittedName>
        <fullName evidence="9">Dolichyl-phosphate beta-glucosyltransferase</fullName>
    </submittedName>
</protein>
<gene>
    <name evidence="9" type="primary">rbsC</name>
    <name evidence="9" type="ORF">Back11_44400</name>
</gene>
<dbReference type="PANTHER" id="PTHR32196:SF21">
    <property type="entry name" value="ABC TRANSPORTER PERMEASE PROTEIN YPHD-RELATED"/>
    <property type="match status" value="1"/>
</dbReference>
<evidence type="ECO:0000256" key="3">
    <source>
        <dbReference type="ARBA" id="ARBA00022475"/>
    </source>
</evidence>
<dbReference type="CDD" id="cd06579">
    <property type="entry name" value="TM_PBP1_transp_AraH_like"/>
    <property type="match status" value="1"/>
</dbReference>
<keyword evidence="5 8" id="KW-0812">Transmembrane</keyword>
<keyword evidence="7 8" id="KW-0472">Membrane</keyword>
<evidence type="ECO:0000256" key="8">
    <source>
        <dbReference type="SAM" id="Phobius"/>
    </source>
</evidence>
<keyword evidence="9" id="KW-0808">Transferase</keyword>
<evidence type="ECO:0000313" key="10">
    <source>
        <dbReference type="Proteomes" id="UP000275368"/>
    </source>
</evidence>
<accession>A0A3G9J420</accession>
<comment type="subcellular location">
    <subcellularLocation>
        <location evidence="1">Cell membrane</location>
        <topology evidence="1">Multi-pass membrane protein</topology>
    </subcellularLocation>
</comment>
<dbReference type="AlphaFoldDB" id="A0A3G9J420"/>
<dbReference type="PANTHER" id="PTHR32196">
    <property type="entry name" value="ABC TRANSPORTER PERMEASE PROTEIN YPHD-RELATED-RELATED"/>
    <property type="match status" value="1"/>
</dbReference>
<feature type="transmembrane region" description="Helical" evidence="8">
    <location>
        <begin position="206"/>
        <end position="225"/>
    </location>
</feature>
<feature type="transmembrane region" description="Helical" evidence="8">
    <location>
        <begin position="58"/>
        <end position="80"/>
    </location>
</feature>
<evidence type="ECO:0000256" key="6">
    <source>
        <dbReference type="ARBA" id="ARBA00022989"/>
    </source>
</evidence>
<proteinExistence type="predicted"/>
<keyword evidence="6 8" id="KW-1133">Transmembrane helix</keyword>
<organism evidence="9 10">
    <name type="scientific">Paenibacillus baekrokdamisoli</name>
    <dbReference type="NCBI Taxonomy" id="1712516"/>
    <lineage>
        <taxon>Bacteria</taxon>
        <taxon>Bacillati</taxon>
        <taxon>Bacillota</taxon>
        <taxon>Bacilli</taxon>
        <taxon>Bacillales</taxon>
        <taxon>Paenibacillaceae</taxon>
        <taxon>Paenibacillus</taxon>
    </lineage>
</organism>
<evidence type="ECO:0000256" key="4">
    <source>
        <dbReference type="ARBA" id="ARBA00022519"/>
    </source>
</evidence>
<dbReference type="GO" id="GO:0022857">
    <property type="term" value="F:transmembrane transporter activity"/>
    <property type="evidence" value="ECO:0007669"/>
    <property type="project" value="InterPro"/>
</dbReference>
<name>A0A3G9J420_9BACL</name>
<keyword evidence="2" id="KW-0813">Transport</keyword>
<keyword evidence="4" id="KW-0997">Cell inner membrane</keyword>
<dbReference type="Proteomes" id="UP000275368">
    <property type="component" value="Chromosome"/>
</dbReference>
<feature type="transmembrane region" description="Helical" evidence="8">
    <location>
        <begin position="20"/>
        <end position="46"/>
    </location>
</feature>
<feature type="transmembrane region" description="Helical" evidence="8">
    <location>
        <begin position="154"/>
        <end position="174"/>
    </location>
</feature>
<evidence type="ECO:0000313" key="9">
    <source>
        <dbReference type="EMBL" id="BBH23095.1"/>
    </source>
</evidence>
<evidence type="ECO:0000256" key="1">
    <source>
        <dbReference type="ARBA" id="ARBA00004651"/>
    </source>
</evidence>
<reference evidence="9 10" key="1">
    <citation type="submission" date="2018-11" db="EMBL/GenBank/DDBJ databases">
        <title>Complete genome sequence of Paenibacillus baekrokdamisoli strain KCTC 33723.</title>
        <authorList>
            <person name="Kang S.W."/>
            <person name="Lee K.C."/>
            <person name="Kim K.K."/>
            <person name="Kim J.S."/>
            <person name="Kim D.S."/>
            <person name="Ko S.H."/>
            <person name="Yang S.H."/>
            <person name="Lee J.S."/>
        </authorList>
    </citation>
    <scope>NUCLEOTIDE SEQUENCE [LARGE SCALE GENOMIC DNA]</scope>
    <source>
        <strain evidence="9 10">KCTC 33723</strain>
    </source>
</reference>
<dbReference type="GO" id="GO:0005886">
    <property type="term" value="C:plasma membrane"/>
    <property type="evidence" value="ECO:0007669"/>
    <property type="project" value="UniProtKB-SubCell"/>
</dbReference>
<dbReference type="InterPro" id="IPR001851">
    <property type="entry name" value="ABC_transp_permease"/>
</dbReference>
<evidence type="ECO:0000256" key="7">
    <source>
        <dbReference type="ARBA" id="ARBA00023136"/>
    </source>
</evidence>
<evidence type="ECO:0000256" key="2">
    <source>
        <dbReference type="ARBA" id="ARBA00022448"/>
    </source>
</evidence>
<dbReference type="EMBL" id="AP019308">
    <property type="protein sequence ID" value="BBH23095.1"/>
    <property type="molecule type" value="Genomic_DNA"/>
</dbReference>
<sequence length="255" mass="27148">MSVGEFDLSIGSVASFGGVLAAKLAVSGLPIWCTFLIPLAISFLIGYVNGWLVTRFRVLSFVTTLAMGTVLGGITFWLTGGATVFENIPDSFRYIGQTEWGSIPLLSIIMVLLTIIFWYIMSQTSFGRRLYAIGGNESASRIAGVNVKWNKNTAFALCTVLACLTGILMASRLGSAQPTSGNGLFLPAYAAAFLGMTSFKEGIPNIWGTFVGAAIIGVLANGLTILEVPTFMQDVITGLIVIAAVILQRLGRDSR</sequence>
<feature type="transmembrane region" description="Helical" evidence="8">
    <location>
        <begin position="231"/>
        <end position="250"/>
    </location>
</feature>
<dbReference type="KEGG" id="pbk:Back11_44400"/>
<keyword evidence="10" id="KW-1185">Reference proteome</keyword>
<dbReference type="GO" id="GO:0016740">
    <property type="term" value="F:transferase activity"/>
    <property type="evidence" value="ECO:0007669"/>
    <property type="project" value="UniProtKB-KW"/>
</dbReference>
<dbReference type="Pfam" id="PF02653">
    <property type="entry name" value="BPD_transp_2"/>
    <property type="match status" value="1"/>
</dbReference>